<organism evidence="1 2">
    <name type="scientific">Arthrobacter terricola</name>
    <dbReference type="NCBI Taxonomy" id="2547396"/>
    <lineage>
        <taxon>Bacteria</taxon>
        <taxon>Bacillati</taxon>
        <taxon>Actinomycetota</taxon>
        <taxon>Actinomycetes</taxon>
        <taxon>Micrococcales</taxon>
        <taxon>Micrococcaceae</taxon>
        <taxon>Arthrobacter</taxon>
    </lineage>
</organism>
<gene>
    <name evidence="1" type="ORF">E1809_18315</name>
</gene>
<dbReference type="EMBL" id="SMRU01000023">
    <property type="protein sequence ID" value="TDF92486.1"/>
    <property type="molecule type" value="Genomic_DNA"/>
</dbReference>
<dbReference type="AlphaFoldDB" id="A0A4R5KBP0"/>
<protein>
    <submittedName>
        <fullName evidence="1">Uncharacterized protein</fullName>
    </submittedName>
</protein>
<keyword evidence="2" id="KW-1185">Reference proteome</keyword>
<proteinExistence type="predicted"/>
<dbReference type="OrthoDB" id="3851286at2"/>
<comment type="caution">
    <text evidence="1">The sequence shown here is derived from an EMBL/GenBank/DDBJ whole genome shotgun (WGS) entry which is preliminary data.</text>
</comment>
<reference evidence="1 2" key="1">
    <citation type="submission" date="2019-03" db="EMBL/GenBank/DDBJ databases">
        <title>Whole genome sequence of Arthrobacter sp JH1-1.</title>
        <authorList>
            <person name="Trinh H.N."/>
        </authorList>
    </citation>
    <scope>NUCLEOTIDE SEQUENCE [LARGE SCALE GENOMIC DNA]</scope>
    <source>
        <strain evidence="1 2">JH1-1</strain>
    </source>
</reference>
<dbReference type="Proteomes" id="UP000295511">
    <property type="component" value="Unassembled WGS sequence"/>
</dbReference>
<evidence type="ECO:0000313" key="1">
    <source>
        <dbReference type="EMBL" id="TDF92486.1"/>
    </source>
</evidence>
<dbReference type="RefSeq" id="WP_133205676.1">
    <property type="nucleotide sequence ID" value="NZ_SMRU01000023.1"/>
</dbReference>
<sequence>MLSLFGYFAGLSAAIGTTVAYAAVVRPALRIPGNEGGDVEILRRRTAISLAWDGYPRGSFH</sequence>
<accession>A0A4R5KBP0</accession>
<name>A0A4R5KBP0_9MICC</name>
<evidence type="ECO:0000313" key="2">
    <source>
        <dbReference type="Proteomes" id="UP000295511"/>
    </source>
</evidence>